<dbReference type="PANTHER" id="PTHR23502">
    <property type="entry name" value="MAJOR FACILITATOR SUPERFAMILY"/>
    <property type="match status" value="1"/>
</dbReference>
<feature type="compositionally biased region" description="Basic and acidic residues" evidence="7">
    <location>
        <begin position="20"/>
        <end position="40"/>
    </location>
</feature>
<feature type="transmembrane region" description="Helical" evidence="8">
    <location>
        <begin position="222"/>
        <end position="242"/>
    </location>
</feature>
<comment type="subcellular location">
    <subcellularLocation>
        <location evidence="1">Membrane</location>
        <topology evidence="1">Multi-pass membrane protein</topology>
    </subcellularLocation>
</comment>
<keyword evidence="4 8" id="KW-1133">Transmembrane helix</keyword>
<dbReference type="GO" id="GO:0005886">
    <property type="term" value="C:plasma membrane"/>
    <property type="evidence" value="ECO:0007669"/>
    <property type="project" value="TreeGrafter"/>
</dbReference>
<evidence type="ECO:0000256" key="5">
    <source>
        <dbReference type="ARBA" id="ARBA00023136"/>
    </source>
</evidence>
<evidence type="ECO:0000256" key="2">
    <source>
        <dbReference type="ARBA" id="ARBA00022448"/>
    </source>
</evidence>
<dbReference type="STRING" id="13370.A0A448YMP2"/>
<feature type="transmembrane region" description="Helical" evidence="8">
    <location>
        <begin position="337"/>
        <end position="362"/>
    </location>
</feature>
<dbReference type="OrthoDB" id="440553at2759"/>
<sequence>MNFNPAKCEIEPSSPNLSDGGDHHDDSETGHRRHSSDRDGPSLSRFDSAVLSDGLPYTILRPLERRALSVNLSLMGLCCSISISIYWVALTEMMRDFNITEEQVNLTITAYLVFQAVSPVVVSNMSDHYGRRPILLICLAGGTAANIGLAVCSTYWLLMLMRCVLALFFSPIISITSSVIGDFTTRRDRGGVSGIVLGFTLIGQGIAPFLGSLFDTRWGWRAIFWFSGAYSGTVFAITLVMFPETRRSIVGNLSHRPKNWIHCSPPLLYFGKRLIDVEGSTLEPSLSLVYNPLEPLLLVKEPEVVWVLLPSAIFYCTFTMSQTSLTTNLAQEYNYSTLKIGLCFLAPGIGTVVGTVMSGKLLDIRYRSTKKKYVTRWELEKQQEGGNGADVDNEDNVNEMNEDRSRPFEADTEQSQSTPDGRAFPLLNIIKARLSLFGWSTAVVVIFVLVYGWCSQERKSVAAVLIGSFFMTVGSQYPLSAAMTLMVDLHPQTSGAATSMNNLFRCGFGSIFVSCLAKMNTAMTLGGTYSLMAGLCLLSGVSVHVLLWKSEEILDRKAVREARQGDSE</sequence>
<feature type="transmembrane region" description="Helical" evidence="8">
    <location>
        <begin position="529"/>
        <end position="548"/>
    </location>
</feature>
<evidence type="ECO:0000256" key="1">
    <source>
        <dbReference type="ARBA" id="ARBA00004141"/>
    </source>
</evidence>
<evidence type="ECO:0000256" key="4">
    <source>
        <dbReference type="ARBA" id="ARBA00022989"/>
    </source>
</evidence>
<dbReference type="InterPro" id="IPR011701">
    <property type="entry name" value="MFS"/>
</dbReference>
<dbReference type="AlphaFoldDB" id="A0A448YMP2"/>
<feature type="transmembrane region" description="Helical" evidence="8">
    <location>
        <begin position="436"/>
        <end position="454"/>
    </location>
</feature>
<dbReference type="SUPFAM" id="SSF103473">
    <property type="entry name" value="MFS general substrate transporter"/>
    <property type="match status" value="2"/>
</dbReference>
<dbReference type="InterPro" id="IPR020846">
    <property type="entry name" value="MFS_dom"/>
</dbReference>
<feature type="region of interest" description="Disordered" evidence="7">
    <location>
        <begin position="1"/>
        <end position="44"/>
    </location>
</feature>
<dbReference type="Gene3D" id="1.20.1250.20">
    <property type="entry name" value="MFS general substrate transporter like domains"/>
    <property type="match status" value="1"/>
</dbReference>
<evidence type="ECO:0000256" key="6">
    <source>
        <dbReference type="ARBA" id="ARBA00038347"/>
    </source>
</evidence>
<evidence type="ECO:0000259" key="9">
    <source>
        <dbReference type="PROSITE" id="PS50850"/>
    </source>
</evidence>
<dbReference type="FunCoup" id="A0A448YMP2">
    <property type="interactions" value="109"/>
</dbReference>
<feature type="domain" description="Major facilitator superfamily (MFS) profile" evidence="9">
    <location>
        <begin position="68"/>
        <end position="551"/>
    </location>
</feature>
<feature type="transmembrane region" description="Helical" evidence="8">
    <location>
        <begin position="164"/>
        <end position="183"/>
    </location>
</feature>
<feature type="transmembrane region" description="Helical" evidence="8">
    <location>
        <begin position="460"/>
        <end position="482"/>
    </location>
</feature>
<evidence type="ECO:0000256" key="7">
    <source>
        <dbReference type="SAM" id="MobiDB-lite"/>
    </source>
</evidence>
<feature type="region of interest" description="Disordered" evidence="7">
    <location>
        <begin position="381"/>
        <end position="419"/>
    </location>
</feature>
<comment type="similarity">
    <text evidence="6">Belongs to the major facilitator superfamily. CAR1 family.</text>
</comment>
<name>A0A448YMP2_BRENA</name>
<dbReference type="Proteomes" id="UP000290900">
    <property type="component" value="Unassembled WGS sequence"/>
</dbReference>
<evidence type="ECO:0000313" key="11">
    <source>
        <dbReference type="Proteomes" id="UP000290900"/>
    </source>
</evidence>
<dbReference type="Gene3D" id="1.20.1720.10">
    <property type="entry name" value="Multidrug resistance protein D"/>
    <property type="match status" value="1"/>
</dbReference>
<proteinExistence type="inferred from homology"/>
<feature type="transmembrane region" description="Helical" evidence="8">
    <location>
        <begin position="134"/>
        <end position="158"/>
    </location>
</feature>
<dbReference type="PANTHER" id="PTHR23502:SF51">
    <property type="entry name" value="QUINIDINE RESISTANCE PROTEIN 1-RELATED"/>
    <property type="match status" value="1"/>
</dbReference>
<protein>
    <submittedName>
        <fullName evidence="10">DEKNAAC103211</fullName>
    </submittedName>
</protein>
<keyword evidence="3 8" id="KW-0812">Transmembrane</keyword>
<dbReference type="EMBL" id="CAACVR010000020">
    <property type="protein sequence ID" value="VEU22204.1"/>
    <property type="molecule type" value="Genomic_DNA"/>
</dbReference>
<dbReference type="InterPro" id="IPR036259">
    <property type="entry name" value="MFS_trans_sf"/>
</dbReference>
<evidence type="ECO:0000313" key="10">
    <source>
        <dbReference type="EMBL" id="VEU22204.1"/>
    </source>
</evidence>
<dbReference type="InParanoid" id="A0A448YMP2"/>
<feature type="transmembrane region" description="Helical" evidence="8">
    <location>
        <begin position="68"/>
        <end position="89"/>
    </location>
</feature>
<gene>
    <name evidence="10" type="ORF">BRENAR_LOCUS2936</name>
</gene>
<evidence type="ECO:0000256" key="8">
    <source>
        <dbReference type="SAM" id="Phobius"/>
    </source>
</evidence>
<keyword evidence="5 8" id="KW-0472">Membrane</keyword>
<dbReference type="GO" id="GO:0022857">
    <property type="term" value="F:transmembrane transporter activity"/>
    <property type="evidence" value="ECO:0007669"/>
    <property type="project" value="InterPro"/>
</dbReference>
<accession>A0A448YMP2</accession>
<reference evidence="10 11" key="1">
    <citation type="submission" date="2018-12" db="EMBL/GenBank/DDBJ databases">
        <authorList>
            <person name="Tiukova I."/>
            <person name="Dainat J."/>
        </authorList>
    </citation>
    <scope>NUCLEOTIDE SEQUENCE [LARGE SCALE GENOMIC DNA]</scope>
</reference>
<feature type="transmembrane region" description="Helical" evidence="8">
    <location>
        <begin position="190"/>
        <end position="210"/>
    </location>
</feature>
<keyword evidence="11" id="KW-1185">Reference proteome</keyword>
<evidence type="ECO:0000256" key="3">
    <source>
        <dbReference type="ARBA" id="ARBA00022692"/>
    </source>
</evidence>
<feature type="transmembrane region" description="Helical" evidence="8">
    <location>
        <begin position="104"/>
        <end position="122"/>
    </location>
</feature>
<dbReference type="PROSITE" id="PS50850">
    <property type="entry name" value="MFS"/>
    <property type="match status" value="1"/>
</dbReference>
<dbReference type="Pfam" id="PF07690">
    <property type="entry name" value="MFS_1"/>
    <property type="match status" value="1"/>
</dbReference>
<organism evidence="10 11">
    <name type="scientific">Brettanomyces naardenensis</name>
    <name type="common">Yeast</name>
    <dbReference type="NCBI Taxonomy" id="13370"/>
    <lineage>
        <taxon>Eukaryota</taxon>
        <taxon>Fungi</taxon>
        <taxon>Dikarya</taxon>
        <taxon>Ascomycota</taxon>
        <taxon>Saccharomycotina</taxon>
        <taxon>Pichiomycetes</taxon>
        <taxon>Pichiales</taxon>
        <taxon>Pichiaceae</taxon>
        <taxon>Brettanomyces</taxon>
    </lineage>
</organism>
<keyword evidence="2" id="KW-0813">Transport</keyword>